<reference evidence="1" key="1">
    <citation type="journal article" date="2021" name="Front. Microbiol.">
        <title>Comparative Virulence and Genomic Analysis of Streptococcus suis Isolates.</title>
        <authorList>
            <person name="Nicholson T.L."/>
            <person name="Waack U."/>
            <person name="Anderson T.K."/>
            <person name="Bayles D.O."/>
            <person name="Zaia S.R."/>
            <person name="Goertz I."/>
            <person name="Eppinger M."/>
            <person name="Hau S.J."/>
            <person name="Brockmeier S.L."/>
            <person name="Shore S.M."/>
        </authorList>
    </citation>
    <scope>NUCLEOTIDE SEQUENCE</scope>
    <source>
        <strain evidence="1">SRD478</strain>
    </source>
</reference>
<gene>
    <name evidence="1" type="ORF">A7J08_06150</name>
</gene>
<dbReference type="Pfam" id="PF04397">
    <property type="entry name" value="LytTR"/>
    <property type="match status" value="1"/>
</dbReference>
<dbReference type="GO" id="GO:0003677">
    <property type="term" value="F:DNA binding"/>
    <property type="evidence" value="ECO:0007669"/>
    <property type="project" value="UniProtKB-KW"/>
</dbReference>
<dbReference type="Gene3D" id="3.40.50.2300">
    <property type="match status" value="1"/>
</dbReference>
<accession>A0A3Q8B8E0</accession>
<dbReference type="InterPro" id="IPR007492">
    <property type="entry name" value="LytTR_DNA-bd_dom"/>
</dbReference>
<dbReference type="SMART" id="SM00448">
    <property type="entry name" value="REC"/>
    <property type="match status" value="1"/>
</dbReference>
<dbReference type="PANTHER" id="PTHR37299:SF3">
    <property type="entry name" value="STAGE 0 SPORULATION PROTEIN A HOMOLOG"/>
    <property type="match status" value="1"/>
</dbReference>
<dbReference type="PROSITE" id="PS50110">
    <property type="entry name" value="RESPONSE_REGULATORY"/>
    <property type="match status" value="1"/>
</dbReference>
<organism evidence="1">
    <name type="scientific">Streptococcus suis</name>
    <dbReference type="NCBI Taxonomy" id="1307"/>
    <lineage>
        <taxon>Bacteria</taxon>
        <taxon>Bacillati</taxon>
        <taxon>Bacillota</taxon>
        <taxon>Bacilli</taxon>
        <taxon>Lactobacillales</taxon>
        <taxon>Streptococcaceae</taxon>
        <taxon>Streptococcus</taxon>
    </lineage>
</organism>
<dbReference type="EMBL" id="CP030010">
    <property type="protein sequence ID" value="ASW49875.2"/>
    <property type="molecule type" value="Genomic_DNA"/>
</dbReference>
<dbReference type="PROSITE" id="PS50930">
    <property type="entry name" value="HTH_LYTTR"/>
    <property type="match status" value="1"/>
</dbReference>
<dbReference type="PANTHER" id="PTHR37299">
    <property type="entry name" value="TRANSCRIPTIONAL REGULATOR-RELATED"/>
    <property type="match status" value="1"/>
</dbReference>
<dbReference type="SMART" id="SM00850">
    <property type="entry name" value="LytTR"/>
    <property type="match status" value="1"/>
</dbReference>
<dbReference type="InterPro" id="IPR046947">
    <property type="entry name" value="LytR-like"/>
</dbReference>
<protein>
    <submittedName>
        <fullName evidence="1">Uncharacterized protein</fullName>
    </submittedName>
</protein>
<dbReference type="Proteomes" id="UP000323128">
    <property type="component" value="Chromosome"/>
</dbReference>
<evidence type="ECO:0000313" key="1">
    <source>
        <dbReference type="EMBL" id="ASW49875.2"/>
    </source>
</evidence>
<dbReference type="CDD" id="cd17533">
    <property type="entry name" value="REC_LytTR_AgrA-like"/>
    <property type="match status" value="1"/>
</dbReference>
<dbReference type="Gene3D" id="2.40.50.1020">
    <property type="entry name" value="LytTr DNA-binding domain"/>
    <property type="match status" value="1"/>
</dbReference>
<name>A0A3Q8B8E0_STRSU</name>
<dbReference type="Pfam" id="PF00072">
    <property type="entry name" value="Response_reg"/>
    <property type="match status" value="1"/>
</dbReference>
<proteinExistence type="predicted"/>
<dbReference type="InterPro" id="IPR001789">
    <property type="entry name" value="Sig_transdc_resp-reg_receiver"/>
</dbReference>
<dbReference type="SUPFAM" id="SSF52172">
    <property type="entry name" value="CheY-like"/>
    <property type="match status" value="1"/>
</dbReference>
<dbReference type="InterPro" id="IPR011006">
    <property type="entry name" value="CheY-like_superfamily"/>
</dbReference>
<dbReference type="GO" id="GO:0000156">
    <property type="term" value="F:phosphorelay response regulator activity"/>
    <property type="evidence" value="ECO:0007669"/>
    <property type="project" value="InterPro"/>
</dbReference>
<sequence>MTKVLKRVQRSQNHEEFSGVLDGISTFPIEVIPLFLKLLFSGNFAIILYSLEFGFLRAFFKEFSFIGLYPRATV</sequence>